<evidence type="ECO:0000256" key="1">
    <source>
        <dbReference type="SAM" id="MobiDB-lite"/>
    </source>
</evidence>
<accession>A0ABR7DK52</accession>
<keyword evidence="5" id="KW-1185">Reference proteome</keyword>
<protein>
    <submittedName>
        <fullName evidence="4">Lamin tail domain-containing protein</fullName>
    </submittedName>
</protein>
<dbReference type="RefSeq" id="WP_186928479.1">
    <property type="nucleotide sequence ID" value="NZ_JACOOJ010000003.1"/>
</dbReference>
<feature type="compositionally biased region" description="Acidic residues" evidence="1">
    <location>
        <begin position="482"/>
        <end position="495"/>
    </location>
</feature>
<gene>
    <name evidence="4" type="ORF">H8S65_02990</name>
</gene>
<feature type="chain" id="PRO_5047091353" evidence="2">
    <location>
        <begin position="19"/>
        <end position="785"/>
    </location>
</feature>
<organism evidence="4 5">
    <name type="scientific">Parabacteroides hominis</name>
    <dbReference type="NCBI Taxonomy" id="2763057"/>
    <lineage>
        <taxon>Bacteria</taxon>
        <taxon>Pseudomonadati</taxon>
        <taxon>Bacteroidota</taxon>
        <taxon>Bacteroidia</taxon>
        <taxon>Bacteroidales</taxon>
        <taxon>Tannerellaceae</taxon>
        <taxon>Parabacteroides</taxon>
    </lineage>
</organism>
<dbReference type="InterPro" id="IPR036415">
    <property type="entry name" value="Lamin_tail_dom_sf"/>
</dbReference>
<dbReference type="PROSITE" id="PS51841">
    <property type="entry name" value="LTD"/>
    <property type="match status" value="2"/>
</dbReference>
<dbReference type="Gene3D" id="2.60.40.4070">
    <property type="match status" value="1"/>
</dbReference>
<comment type="caution">
    <text evidence="4">The sequence shown here is derived from an EMBL/GenBank/DDBJ whole genome shotgun (WGS) entry which is preliminary data.</text>
</comment>
<feature type="domain" description="LTD" evidence="3">
    <location>
        <begin position="328"/>
        <end position="448"/>
    </location>
</feature>
<evidence type="ECO:0000256" key="2">
    <source>
        <dbReference type="SAM" id="SignalP"/>
    </source>
</evidence>
<dbReference type="Proteomes" id="UP000651475">
    <property type="component" value="Unassembled WGS sequence"/>
</dbReference>
<dbReference type="Pfam" id="PF00932">
    <property type="entry name" value="LTD"/>
    <property type="match status" value="2"/>
</dbReference>
<keyword evidence="2" id="KW-0732">Signal</keyword>
<dbReference type="SUPFAM" id="SSF74853">
    <property type="entry name" value="Lamin A/C globular tail domain"/>
    <property type="match status" value="1"/>
</dbReference>
<evidence type="ECO:0000313" key="5">
    <source>
        <dbReference type="Proteomes" id="UP000651475"/>
    </source>
</evidence>
<sequence length="785" mass="85898">MKQFILFLFVLLPFCVTSQVNETFDGPEIDSANPWRVDSAGFFVKDGRLQFDASRRAKGIHTIKLDISYNVDGMEWMFDVSFSYKPTNNNHVRIFVYATGEPTNVAYFIQVGHNEGNVSLYSWPSSSDPQRVIKGRGSILTKGSNSVRVKLTLESNSKLVLYTRLDTESCFHKEGECKVVSLGVRKGGVLNLQCRYQAASMDNMITSFDNIIISDHVTPTPIEPEEEPGPSDEEVKTFSLQDLEQESATELLMVFDDPVDPAQYQISLSEKGDADEVYISEDEKVLKTAWNEAMLKGKTYTLSYSGIFNKSGGECKGDTTFVSAYGKESQEPDNSGTVLINEIMADPNGLKDLEKTEYIELFNASGKELSLKGWQLIYGKEKPKTIGSVSVPAASYLVLYRSGREIKIDGGGIAVPMDNFPSQLANAGKELQLWDASGKVADKVTYAKASPGKSWERSASGWHLSVDPRGGTPGSVNSSPGNEEEPPVDPDEPDVPDNPADPDIPVTADPVQPGEIIINELLPDPYAGGSEYIELYNRSDHPLSLSALSVAIRKSDGTLSTRYPLASIPHHLKAKSYLLLTKNLEGVASFYYIADPTALCELAKLPILANTSSTLVLFRAADETVIDEVAYSSKWHAHSVKSQKGVALERIDPDAATQNPANWTSASETAGYGTPGYQNSQYKNVSSGGATGIEPPVWIEESGSYTISYLLDRPGYNCRALVFNTSGLRVAEIANHELLGTSGEITWSGIASNGSPLQTGVYIFYAEVYHPEGVVKRFKKAFLIR</sequence>
<dbReference type="EMBL" id="JACOOJ010000003">
    <property type="protein sequence ID" value="MBC5631747.1"/>
    <property type="molecule type" value="Genomic_DNA"/>
</dbReference>
<proteinExistence type="predicted"/>
<feature type="domain" description="LTD" evidence="3">
    <location>
        <begin position="504"/>
        <end position="633"/>
    </location>
</feature>
<name>A0ABR7DK52_9BACT</name>
<feature type="region of interest" description="Disordered" evidence="1">
    <location>
        <begin position="453"/>
        <end position="507"/>
    </location>
</feature>
<feature type="signal peptide" evidence="2">
    <location>
        <begin position="1"/>
        <end position="18"/>
    </location>
</feature>
<reference evidence="4 5" key="1">
    <citation type="submission" date="2020-08" db="EMBL/GenBank/DDBJ databases">
        <title>Genome public.</title>
        <authorList>
            <person name="Liu C."/>
            <person name="Sun Q."/>
        </authorList>
    </citation>
    <scope>NUCLEOTIDE SEQUENCE [LARGE SCALE GENOMIC DNA]</scope>
    <source>
        <strain evidence="4 5">NSJ-79</strain>
    </source>
</reference>
<evidence type="ECO:0000259" key="3">
    <source>
        <dbReference type="PROSITE" id="PS51841"/>
    </source>
</evidence>
<dbReference type="InterPro" id="IPR001322">
    <property type="entry name" value="Lamin_tail_dom"/>
</dbReference>
<feature type="compositionally biased region" description="Low complexity" evidence="1">
    <location>
        <begin position="497"/>
        <end position="506"/>
    </location>
</feature>
<evidence type="ECO:0000313" key="4">
    <source>
        <dbReference type="EMBL" id="MBC5631747.1"/>
    </source>
</evidence>